<sequence>MSSASLPTASVSSSGSASASSSASRSLTTSARRVIRAAASLVHRRHALAAVLCLASLPALADVTLQRGPPPPRFENPPAAPKGQFWVPGYWQWKDGRYDWVDGHMEARRPGMRYTAPHWEETGAHEWTLRDGKWDRSGWGPGTIHEIRAPE</sequence>
<feature type="chain" id="PRO_5022815486" evidence="2">
    <location>
        <begin position="20"/>
        <end position="151"/>
    </location>
</feature>
<reference evidence="3 4" key="1">
    <citation type="submission" date="2019-08" db="EMBL/GenBank/DDBJ databases">
        <authorList>
            <person name="Peeters C."/>
        </authorList>
    </citation>
    <scope>NUCLEOTIDE SEQUENCE [LARGE SCALE GENOMIC DNA]</scope>
    <source>
        <strain evidence="3 4">LMG 31116</strain>
    </source>
</reference>
<dbReference type="EMBL" id="CABPSD010000015">
    <property type="protein sequence ID" value="VVE39561.1"/>
    <property type="molecule type" value="Genomic_DNA"/>
</dbReference>
<dbReference type="Pfam" id="PF12779">
    <property type="entry name" value="WXXGXW"/>
    <property type="match status" value="1"/>
</dbReference>
<dbReference type="InterPro" id="IPR024447">
    <property type="entry name" value="YXWGXW_rpt"/>
</dbReference>
<feature type="signal peptide" evidence="2">
    <location>
        <begin position="1"/>
        <end position="19"/>
    </location>
</feature>
<evidence type="ECO:0000256" key="1">
    <source>
        <dbReference type="SAM" id="MobiDB-lite"/>
    </source>
</evidence>
<accession>A0A5E4XSY2</accession>
<organism evidence="3 4">
    <name type="scientific">Pandoraea morbifera</name>
    <dbReference type="NCBI Taxonomy" id="2508300"/>
    <lineage>
        <taxon>Bacteria</taxon>
        <taxon>Pseudomonadati</taxon>
        <taxon>Pseudomonadota</taxon>
        <taxon>Betaproteobacteria</taxon>
        <taxon>Burkholderiales</taxon>
        <taxon>Burkholderiaceae</taxon>
        <taxon>Pandoraea</taxon>
    </lineage>
</organism>
<keyword evidence="4" id="KW-1185">Reference proteome</keyword>
<feature type="region of interest" description="Disordered" evidence="1">
    <location>
        <begin position="1"/>
        <end position="25"/>
    </location>
</feature>
<protein>
    <submittedName>
        <fullName evidence="3">Putative signal peptide protein</fullName>
    </submittedName>
</protein>
<name>A0A5E4XSY2_9BURK</name>
<dbReference type="AlphaFoldDB" id="A0A5E4XSY2"/>
<evidence type="ECO:0000313" key="4">
    <source>
        <dbReference type="Proteomes" id="UP000368474"/>
    </source>
</evidence>
<evidence type="ECO:0000256" key="2">
    <source>
        <dbReference type="SAM" id="SignalP"/>
    </source>
</evidence>
<dbReference type="Proteomes" id="UP000368474">
    <property type="component" value="Unassembled WGS sequence"/>
</dbReference>
<proteinExistence type="predicted"/>
<keyword evidence="2" id="KW-0732">Signal</keyword>
<gene>
    <name evidence="3" type="ORF">PMO31116_04046</name>
</gene>
<evidence type="ECO:0000313" key="3">
    <source>
        <dbReference type="EMBL" id="VVE39561.1"/>
    </source>
</evidence>